<evidence type="ECO:0000313" key="2">
    <source>
        <dbReference type="EMBL" id="KAK6748964.1"/>
    </source>
</evidence>
<organism evidence="2 3">
    <name type="scientific">Necator americanus</name>
    <name type="common">Human hookworm</name>
    <dbReference type="NCBI Taxonomy" id="51031"/>
    <lineage>
        <taxon>Eukaryota</taxon>
        <taxon>Metazoa</taxon>
        <taxon>Ecdysozoa</taxon>
        <taxon>Nematoda</taxon>
        <taxon>Chromadorea</taxon>
        <taxon>Rhabditida</taxon>
        <taxon>Rhabditina</taxon>
        <taxon>Rhabditomorpha</taxon>
        <taxon>Strongyloidea</taxon>
        <taxon>Ancylostomatidae</taxon>
        <taxon>Bunostominae</taxon>
        <taxon>Necator</taxon>
    </lineage>
</organism>
<keyword evidence="3" id="KW-1185">Reference proteome</keyword>
<dbReference type="Proteomes" id="UP001303046">
    <property type="component" value="Unassembled WGS sequence"/>
</dbReference>
<evidence type="ECO:0000313" key="3">
    <source>
        <dbReference type="Proteomes" id="UP001303046"/>
    </source>
</evidence>
<dbReference type="InterPro" id="IPR041426">
    <property type="entry name" value="Mos1_HTH"/>
</dbReference>
<accession>A0ABR1DEQ2</accession>
<dbReference type="EMBL" id="JAVFWL010000004">
    <property type="protein sequence ID" value="KAK6748964.1"/>
    <property type="molecule type" value="Genomic_DNA"/>
</dbReference>
<dbReference type="InterPro" id="IPR052709">
    <property type="entry name" value="Transposase-MT_Hybrid"/>
</dbReference>
<proteinExistence type="predicted"/>
<comment type="caution">
    <text evidence="2">The sequence shown here is derived from an EMBL/GenBank/DDBJ whole genome shotgun (WGS) entry which is preliminary data.</text>
</comment>
<dbReference type="Gene3D" id="1.10.10.1450">
    <property type="match status" value="1"/>
</dbReference>
<evidence type="ECO:0000259" key="1">
    <source>
        <dbReference type="Pfam" id="PF17906"/>
    </source>
</evidence>
<dbReference type="PANTHER" id="PTHR46060">
    <property type="entry name" value="MARINER MOS1 TRANSPOSASE-LIKE PROTEIN"/>
    <property type="match status" value="1"/>
</dbReference>
<feature type="domain" description="Mos1 transposase HTH" evidence="1">
    <location>
        <begin position="10"/>
        <end position="56"/>
    </location>
</feature>
<dbReference type="PANTHER" id="PTHR46060:SF2">
    <property type="entry name" value="HISTONE-LYSINE N-METHYLTRANSFERASE SETMAR"/>
    <property type="match status" value="1"/>
</dbReference>
<sequence>MEGQVEKNERFRRLLLFAFNQGSNATRAARDICAVYGDGATADRIARDWCAKFKNGTFDLRDAPSGRPAELDEERLKQLLHENSRQTTTELTEKMLSHCHGETSSLAGKGSKVWSMGSACFSVDNKNQRATIFAGLLARHRATHGYKQRILYRIVTGEQLL</sequence>
<gene>
    <name evidence="2" type="primary">Necator_chrIV.g14821</name>
    <name evidence="2" type="ORF">RB195_001526</name>
</gene>
<reference evidence="2 3" key="1">
    <citation type="submission" date="2023-08" db="EMBL/GenBank/DDBJ databases">
        <title>A Necator americanus chromosomal reference genome.</title>
        <authorList>
            <person name="Ilik V."/>
            <person name="Petrzelkova K.J."/>
            <person name="Pardy F."/>
            <person name="Fuh T."/>
            <person name="Niatou-Singa F.S."/>
            <person name="Gouil Q."/>
            <person name="Baker L."/>
            <person name="Ritchie M.E."/>
            <person name="Jex A.R."/>
            <person name="Gazzola D."/>
            <person name="Li H."/>
            <person name="Toshio Fujiwara R."/>
            <person name="Zhan B."/>
            <person name="Aroian R.V."/>
            <person name="Pafco B."/>
            <person name="Schwarz E.M."/>
        </authorList>
    </citation>
    <scope>NUCLEOTIDE SEQUENCE [LARGE SCALE GENOMIC DNA]</scope>
    <source>
        <strain evidence="2 3">Aroian</strain>
        <tissue evidence="2">Whole animal</tissue>
    </source>
</reference>
<dbReference type="Pfam" id="PF17906">
    <property type="entry name" value="HTH_48"/>
    <property type="match status" value="1"/>
</dbReference>
<name>A0ABR1DEQ2_NECAM</name>
<protein>
    <recommendedName>
        <fullName evidence="1">Mos1 transposase HTH domain-containing protein</fullName>
    </recommendedName>
</protein>